<comment type="similarity">
    <text evidence="1">Belongs to the bacterial solute-binding protein 1 family.</text>
</comment>
<gene>
    <name evidence="4" type="ORF">K1Y72_24685</name>
</gene>
<keyword evidence="2" id="KW-0813">Transport</keyword>
<evidence type="ECO:0000256" key="2">
    <source>
        <dbReference type="ARBA" id="ARBA00022448"/>
    </source>
</evidence>
<dbReference type="Proteomes" id="UP000774570">
    <property type="component" value="Unassembled WGS sequence"/>
</dbReference>
<sequence length="451" mass="47741">MRLHPVGRDWIFLTVGAAAMLLAVLVPRLLPGGRDAAPDLCGRGELLVAGGTDVSLNDRRLQLISEWNSGAADRPGRLKARLVEVSPSADEQYSEMKAALEARGCAYDVLITDNTWTAQFAELGYLRPLGKAADADFIPAGLATGRRDGTQYALPFNLDVGLLYAKRGQAAPADWPALLAGPTVTQLADREGLTVNALEAVWNDGDPRFAGSRRPSVGELRTSVFPAVRRLAERVRSSPTLRGSLSDDEQASIEAFENGAPGAPRLMRNWPYAFFSLAATPSLRDGAGLAFQVSALPGRTVLGGQNLAIAKDSPHPAEARALIDFLTSAGAERDLFACGGFAPSRYSALGLRPPDRVSPGDVRVEACRPSGGGTPAQEETVLPDRAQLTRLGQVIVQALARAQPRPQSVHYASFSATFRGCVAKMAGGGRVDAASFAEAVDRSLDGRTASC</sequence>
<dbReference type="InterPro" id="IPR006059">
    <property type="entry name" value="SBP"/>
</dbReference>
<dbReference type="Gene3D" id="3.40.190.10">
    <property type="entry name" value="Periplasmic binding protein-like II"/>
    <property type="match status" value="2"/>
</dbReference>
<dbReference type="PANTHER" id="PTHR43649:SF34">
    <property type="entry name" value="ABC TRANSPORTER PERIPLASMIC-BINDING PROTEIN YCJN-RELATED"/>
    <property type="match status" value="1"/>
</dbReference>
<dbReference type="SUPFAM" id="SSF53850">
    <property type="entry name" value="Periplasmic binding protein-like II"/>
    <property type="match status" value="1"/>
</dbReference>
<evidence type="ECO:0000256" key="3">
    <source>
        <dbReference type="ARBA" id="ARBA00022729"/>
    </source>
</evidence>
<name>A0ABS7FYS9_9ACTN</name>
<dbReference type="InterPro" id="IPR050490">
    <property type="entry name" value="Bact_solute-bd_prot1"/>
</dbReference>
<dbReference type="PANTHER" id="PTHR43649">
    <property type="entry name" value="ARABINOSE-BINDING PROTEIN-RELATED"/>
    <property type="match status" value="1"/>
</dbReference>
<dbReference type="RefSeq" id="WP_220168841.1">
    <property type="nucleotide sequence ID" value="NZ_JAIBOA010000017.1"/>
</dbReference>
<reference evidence="4 5" key="1">
    <citation type="submission" date="2021-07" db="EMBL/GenBank/DDBJ databases">
        <title>Actinomadura sp. PM05-2 isolated from lichen.</title>
        <authorList>
            <person name="Somphong A."/>
            <person name="Phongsopitanun W."/>
            <person name="Tanasupawat S."/>
            <person name="Peongsungnone V."/>
        </authorList>
    </citation>
    <scope>NUCLEOTIDE SEQUENCE [LARGE SCALE GENOMIC DNA]</scope>
    <source>
        <strain evidence="4 5">PM05-2</strain>
    </source>
</reference>
<protein>
    <submittedName>
        <fullName evidence="4">Extracellular solute-binding protein</fullName>
    </submittedName>
</protein>
<accession>A0ABS7FYS9</accession>
<evidence type="ECO:0000313" key="5">
    <source>
        <dbReference type="Proteomes" id="UP000774570"/>
    </source>
</evidence>
<keyword evidence="5" id="KW-1185">Reference proteome</keyword>
<dbReference type="Pfam" id="PF13416">
    <property type="entry name" value="SBP_bac_8"/>
    <property type="match status" value="1"/>
</dbReference>
<evidence type="ECO:0000256" key="1">
    <source>
        <dbReference type="ARBA" id="ARBA00008520"/>
    </source>
</evidence>
<proteinExistence type="inferred from homology"/>
<dbReference type="EMBL" id="JAIBOA010000017">
    <property type="protein sequence ID" value="MBW8485600.1"/>
    <property type="molecule type" value="Genomic_DNA"/>
</dbReference>
<comment type="caution">
    <text evidence="4">The sequence shown here is derived from an EMBL/GenBank/DDBJ whole genome shotgun (WGS) entry which is preliminary data.</text>
</comment>
<evidence type="ECO:0000313" key="4">
    <source>
        <dbReference type="EMBL" id="MBW8485600.1"/>
    </source>
</evidence>
<keyword evidence="3" id="KW-0732">Signal</keyword>
<organism evidence="4 5">
    <name type="scientific">Actinomadura parmotrematis</name>
    <dbReference type="NCBI Taxonomy" id="2864039"/>
    <lineage>
        <taxon>Bacteria</taxon>
        <taxon>Bacillati</taxon>
        <taxon>Actinomycetota</taxon>
        <taxon>Actinomycetes</taxon>
        <taxon>Streptosporangiales</taxon>
        <taxon>Thermomonosporaceae</taxon>
        <taxon>Actinomadura</taxon>
    </lineage>
</organism>